<feature type="region of interest" description="Disordered" evidence="1">
    <location>
        <begin position="198"/>
        <end position="247"/>
    </location>
</feature>
<evidence type="ECO:0000313" key="3">
    <source>
        <dbReference type="Proteomes" id="UP000186955"/>
    </source>
</evidence>
<gene>
    <name evidence="2" type="ORF">PENSUB_6734</name>
</gene>
<reference evidence="2 3" key="1">
    <citation type="submission" date="2016-10" db="EMBL/GenBank/DDBJ databases">
        <title>Genome sequence of the ascomycete fungus Penicillium subrubescens.</title>
        <authorList>
            <person name="De Vries R.P."/>
            <person name="Peng M."/>
            <person name="Dilokpimol A."/>
            <person name="Hilden K."/>
            <person name="Makela M.R."/>
            <person name="Grigoriev I."/>
            <person name="Riley R."/>
            <person name="Granchi Z."/>
        </authorList>
    </citation>
    <scope>NUCLEOTIDE SEQUENCE [LARGE SCALE GENOMIC DNA]</scope>
    <source>
        <strain evidence="2 3">CBS 132785</strain>
    </source>
</reference>
<sequence length="247" mass="25557">MANLGIFPGLGPTRAEFDNNTILNAPNPDPLLGYAYGPIPNNNPGWKPTAYTTAIAAGNLRYDIKAADIAATPPPNPAVVLNKENTGVCDIVISPPSQMCGLVFPEGPALRRHIRNEYSGAVVNPSRRAKTQPEIIAGQNAIRRWVLEGGWRDASYLHKPGRGPDNGMVGHWASALERIARRRGPSVPGNPIPFVGFSAAAATGGGGNRDSGDSNSGHGADSGDSDGGDSGDSGDGDDGDSNRGGQA</sequence>
<dbReference type="Proteomes" id="UP000186955">
    <property type="component" value="Unassembled WGS sequence"/>
</dbReference>
<proteinExistence type="predicted"/>
<dbReference type="EMBL" id="MNBE01000607">
    <property type="protein sequence ID" value="OKP04989.1"/>
    <property type="molecule type" value="Genomic_DNA"/>
</dbReference>
<name>A0A1Q5TXR9_9EURO</name>
<accession>A0A1Q5TXR9</accession>
<comment type="caution">
    <text evidence="2">The sequence shown here is derived from an EMBL/GenBank/DDBJ whole genome shotgun (WGS) entry which is preliminary data.</text>
</comment>
<feature type="compositionally biased region" description="Acidic residues" evidence="1">
    <location>
        <begin position="223"/>
        <end position="239"/>
    </location>
</feature>
<protein>
    <submittedName>
        <fullName evidence="2">Uncharacterized protein</fullName>
    </submittedName>
</protein>
<keyword evidence="3" id="KW-1185">Reference proteome</keyword>
<organism evidence="2 3">
    <name type="scientific">Penicillium subrubescens</name>
    <dbReference type="NCBI Taxonomy" id="1316194"/>
    <lineage>
        <taxon>Eukaryota</taxon>
        <taxon>Fungi</taxon>
        <taxon>Dikarya</taxon>
        <taxon>Ascomycota</taxon>
        <taxon>Pezizomycotina</taxon>
        <taxon>Eurotiomycetes</taxon>
        <taxon>Eurotiomycetidae</taxon>
        <taxon>Eurotiales</taxon>
        <taxon>Aspergillaceae</taxon>
        <taxon>Penicillium</taxon>
    </lineage>
</organism>
<dbReference type="AlphaFoldDB" id="A0A1Q5TXR9"/>
<evidence type="ECO:0000313" key="2">
    <source>
        <dbReference type="EMBL" id="OKP04989.1"/>
    </source>
</evidence>
<evidence type="ECO:0000256" key="1">
    <source>
        <dbReference type="SAM" id="MobiDB-lite"/>
    </source>
</evidence>